<evidence type="ECO:0000313" key="8">
    <source>
        <dbReference type="Proteomes" id="UP001596135"/>
    </source>
</evidence>
<comment type="caution">
    <text evidence="7">The sequence shown here is derived from an EMBL/GenBank/DDBJ whole genome shotgun (WGS) entry which is preliminary data.</text>
</comment>
<dbReference type="InterPro" id="IPR014284">
    <property type="entry name" value="RNA_pol_sigma-70_dom"/>
</dbReference>
<dbReference type="SUPFAM" id="SSF88946">
    <property type="entry name" value="Sigma2 domain of RNA polymerase sigma factors"/>
    <property type="match status" value="1"/>
</dbReference>
<proteinExistence type="predicted"/>
<keyword evidence="4" id="KW-0804">Transcription</keyword>
<dbReference type="InterPro" id="IPR000943">
    <property type="entry name" value="RNA_pol_sigma70"/>
</dbReference>
<dbReference type="EMBL" id="JBHSRJ010000002">
    <property type="protein sequence ID" value="MFC6042037.1"/>
    <property type="molecule type" value="Genomic_DNA"/>
</dbReference>
<evidence type="ECO:0000256" key="3">
    <source>
        <dbReference type="ARBA" id="ARBA00023125"/>
    </source>
</evidence>
<dbReference type="Pfam" id="PF04545">
    <property type="entry name" value="Sigma70_r4"/>
    <property type="match status" value="1"/>
</dbReference>
<dbReference type="NCBIfam" id="TIGR02937">
    <property type="entry name" value="sigma70-ECF"/>
    <property type="match status" value="1"/>
</dbReference>
<keyword evidence="1" id="KW-0805">Transcription regulation</keyword>
<protein>
    <submittedName>
        <fullName evidence="7">Sigma-70 family RNA polymerase sigma factor</fullName>
    </submittedName>
</protein>
<evidence type="ECO:0000259" key="5">
    <source>
        <dbReference type="Pfam" id="PF04542"/>
    </source>
</evidence>
<feature type="domain" description="RNA polymerase sigma-70 region 4" evidence="6">
    <location>
        <begin position="186"/>
        <end position="234"/>
    </location>
</feature>
<dbReference type="Proteomes" id="UP001596135">
    <property type="component" value="Unassembled WGS sequence"/>
</dbReference>
<keyword evidence="3" id="KW-0238">DNA-binding</keyword>
<dbReference type="PRINTS" id="PR00046">
    <property type="entry name" value="SIGMA70FCT"/>
</dbReference>
<evidence type="ECO:0000313" key="7">
    <source>
        <dbReference type="EMBL" id="MFC6042037.1"/>
    </source>
</evidence>
<dbReference type="Pfam" id="PF04542">
    <property type="entry name" value="Sigma70_r2"/>
    <property type="match status" value="1"/>
</dbReference>
<dbReference type="InterPro" id="IPR007630">
    <property type="entry name" value="RNA_pol_sigma70_r4"/>
</dbReference>
<dbReference type="InterPro" id="IPR013324">
    <property type="entry name" value="RNA_pol_sigma_r3/r4-like"/>
</dbReference>
<evidence type="ECO:0000256" key="2">
    <source>
        <dbReference type="ARBA" id="ARBA00023082"/>
    </source>
</evidence>
<keyword evidence="8" id="KW-1185">Reference proteome</keyword>
<dbReference type="Gene3D" id="1.20.140.160">
    <property type="match status" value="1"/>
</dbReference>
<organism evidence="7 8">
    <name type="scientific">Nocardioides hankookensis</name>
    <dbReference type="NCBI Taxonomy" id="443157"/>
    <lineage>
        <taxon>Bacteria</taxon>
        <taxon>Bacillati</taxon>
        <taxon>Actinomycetota</taxon>
        <taxon>Actinomycetes</taxon>
        <taxon>Propionibacteriales</taxon>
        <taxon>Nocardioidaceae</taxon>
        <taxon>Nocardioides</taxon>
    </lineage>
</organism>
<evidence type="ECO:0000259" key="6">
    <source>
        <dbReference type="Pfam" id="PF04545"/>
    </source>
</evidence>
<accession>A0ABW1LG34</accession>
<dbReference type="RefSeq" id="WP_379150223.1">
    <property type="nucleotide sequence ID" value="NZ_JBHSRJ010000002.1"/>
</dbReference>
<name>A0ABW1LG34_9ACTN</name>
<feature type="domain" description="RNA polymerase sigma-70 region 2" evidence="5">
    <location>
        <begin position="22"/>
        <end position="94"/>
    </location>
</feature>
<keyword evidence="2" id="KW-0731">Sigma factor</keyword>
<dbReference type="InterPro" id="IPR007627">
    <property type="entry name" value="RNA_pol_sigma70_r2"/>
</dbReference>
<dbReference type="Gene3D" id="1.10.1740.10">
    <property type="match status" value="1"/>
</dbReference>
<evidence type="ECO:0000256" key="1">
    <source>
        <dbReference type="ARBA" id="ARBA00023015"/>
    </source>
</evidence>
<reference evidence="8" key="1">
    <citation type="journal article" date="2019" name="Int. J. Syst. Evol. Microbiol.">
        <title>The Global Catalogue of Microorganisms (GCM) 10K type strain sequencing project: providing services to taxonomists for standard genome sequencing and annotation.</title>
        <authorList>
            <consortium name="The Broad Institute Genomics Platform"/>
            <consortium name="The Broad Institute Genome Sequencing Center for Infectious Disease"/>
            <person name="Wu L."/>
            <person name="Ma J."/>
        </authorList>
    </citation>
    <scope>NUCLEOTIDE SEQUENCE [LARGE SCALE GENOMIC DNA]</scope>
    <source>
        <strain evidence="8">CCUG 54522</strain>
    </source>
</reference>
<dbReference type="PIRSF" id="PIRSF000770">
    <property type="entry name" value="RNA_pol_sigma-SigE/K"/>
    <property type="match status" value="1"/>
</dbReference>
<dbReference type="InterPro" id="IPR013325">
    <property type="entry name" value="RNA_pol_sigma_r2"/>
</dbReference>
<dbReference type="CDD" id="cd06171">
    <property type="entry name" value="Sigma70_r4"/>
    <property type="match status" value="1"/>
</dbReference>
<dbReference type="PANTHER" id="PTHR30385">
    <property type="entry name" value="SIGMA FACTOR F FLAGELLAR"/>
    <property type="match status" value="1"/>
</dbReference>
<sequence length="285" mass="30481">MKRFDGVTSQRTEPDSTDPSLLAEEYVPLVAHLVRELSARIPASVDRDDLRSAGLVALVTAARAFDSSLGVPFSAYATTRVRGALLDELRSIDWASRAVRRRSRDIEATRQRLATAMGAFPDDAAVAQSLGLTPAEVARTDADVSRAAVLPLHGADHSIADVLPAATPGPSEVVEKAEQMAYLVDAIEELPERLQAVVRGYFLEERPMAEIAAELGVTESRISQLRAEALVLLRGALAEALEPHLAERPADPTGIVARRRAAYAASVAARHAARRGVPASAERSA</sequence>
<dbReference type="SUPFAM" id="SSF88659">
    <property type="entry name" value="Sigma3 and sigma4 domains of RNA polymerase sigma factors"/>
    <property type="match status" value="1"/>
</dbReference>
<gene>
    <name evidence="7" type="ORF">ACFPYL_03085</name>
</gene>
<dbReference type="PANTHER" id="PTHR30385:SF7">
    <property type="entry name" value="RNA POLYMERASE SIGMA FACTOR FLIA"/>
    <property type="match status" value="1"/>
</dbReference>
<evidence type="ECO:0000256" key="4">
    <source>
        <dbReference type="ARBA" id="ARBA00023163"/>
    </source>
</evidence>